<dbReference type="Proteomes" id="UP001209540">
    <property type="component" value="Unassembled WGS sequence"/>
</dbReference>
<sequence length="176" mass="20843">MHYSPNRCEFHIKHDHIEHIPGSAEDVNTHRLYDEVIESIDDQLCQGYKCHFNAITDDSATGQRRVTYEDIYNRMVKLKKELFEFRPNDMISVRVWLNEKLPRENYTIFNGTGYPIAYMFTNDHSAGPIQQWLIFLCDSYSFIIQQITIDYSILEVNAIQSVYPNTMIYYCAFYVL</sequence>
<protein>
    <recommendedName>
        <fullName evidence="3">MULE transposase domain-containing protein</fullName>
    </recommendedName>
</protein>
<accession>A0AAD5JK16</accession>
<dbReference type="EMBL" id="JAIXMP010000079">
    <property type="protein sequence ID" value="KAI9243252.1"/>
    <property type="molecule type" value="Genomic_DNA"/>
</dbReference>
<name>A0AAD5JK16_9FUNG</name>
<keyword evidence="2" id="KW-1185">Reference proteome</keyword>
<reference evidence="1" key="1">
    <citation type="journal article" date="2022" name="IScience">
        <title>Evolution of zygomycete secretomes and the origins of terrestrial fungal ecologies.</title>
        <authorList>
            <person name="Chang Y."/>
            <person name="Wang Y."/>
            <person name="Mondo S."/>
            <person name="Ahrendt S."/>
            <person name="Andreopoulos W."/>
            <person name="Barry K."/>
            <person name="Beard J."/>
            <person name="Benny G.L."/>
            <person name="Blankenship S."/>
            <person name="Bonito G."/>
            <person name="Cuomo C."/>
            <person name="Desiro A."/>
            <person name="Gervers K.A."/>
            <person name="Hundley H."/>
            <person name="Kuo A."/>
            <person name="LaButti K."/>
            <person name="Lang B.F."/>
            <person name="Lipzen A."/>
            <person name="O'Donnell K."/>
            <person name="Pangilinan J."/>
            <person name="Reynolds N."/>
            <person name="Sandor L."/>
            <person name="Smith M.E."/>
            <person name="Tsang A."/>
            <person name="Grigoriev I.V."/>
            <person name="Stajich J.E."/>
            <person name="Spatafora J.W."/>
        </authorList>
    </citation>
    <scope>NUCLEOTIDE SEQUENCE</scope>
    <source>
        <strain evidence="1">RSA 2281</strain>
    </source>
</reference>
<comment type="caution">
    <text evidence="1">The sequence shown here is derived from an EMBL/GenBank/DDBJ whole genome shotgun (WGS) entry which is preliminary data.</text>
</comment>
<gene>
    <name evidence="1" type="ORF">BDA99DRAFT_544547</name>
</gene>
<proteinExistence type="predicted"/>
<dbReference type="AlphaFoldDB" id="A0AAD5JK16"/>
<organism evidence="1 2">
    <name type="scientific">Phascolomyces articulosus</name>
    <dbReference type="NCBI Taxonomy" id="60185"/>
    <lineage>
        <taxon>Eukaryota</taxon>
        <taxon>Fungi</taxon>
        <taxon>Fungi incertae sedis</taxon>
        <taxon>Mucoromycota</taxon>
        <taxon>Mucoromycotina</taxon>
        <taxon>Mucoromycetes</taxon>
        <taxon>Mucorales</taxon>
        <taxon>Lichtheimiaceae</taxon>
        <taxon>Phascolomyces</taxon>
    </lineage>
</organism>
<evidence type="ECO:0000313" key="1">
    <source>
        <dbReference type="EMBL" id="KAI9243252.1"/>
    </source>
</evidence>
<evidence type="ECO:0000313" key="2">
    <source>
        <dbReference type="Proteomes" id="UP001209540"/>
    </source>
</evidence>
<evidence type="ECO:0008006" key="3">
    <source>
        <dbReference type="Google" id="ProtNLM"/>
    </source>
</evidence>
<reference evidence="1" key="2">
    <citation type="submission" date="2023-02" db="EMBL/GenBank/DDBJ databases">
        <authorList>
            <consortium name="DOE Joint Genome Institute"/>
            <person name="Mondo S.J."/>
            <person name="Chang Y."/>
            <person name="Wang Y."/>
            <person name="Ahrendt S."/>
            <person name="Andreopoulos W."/>
            <person name="Barry K."/>
            <person name="Beard J."/>
            <person name="Benny G.L."/>
            <person name="Blankenship S."/>
            <person name="Bonito G."/>
            <person name="Cuomo C."/>
            <person name="Desiro A."/>
            <person name="Gervers K.A."/>
            <person name="Hundley H."/>
            <person name="Kuo A."/>
            <person name="LaButti K."/>
            <person name="Lang B.F."/>
            <person name="Lipzen A."/>
            <person name="O'Donnell K."/>
            <person name="Pangilinan J."/>
            <person name="Reynolds N."/>
            <person name="Sandor L."/>
            <person name="Smith M.W."/>
            <person name="Tsang A."/>
            <person name="Grigoriev I.V."/>
            <person name="Stajich J.E."/>
            <person name="Spatafora J.W."/>
        </authorList>
    </citation>
    <scope>NUCLEOTIDE SEQUENCE</scope>
    <source>
        <strain evidence="1">RSA 2281</strain>
    </source>
</reference>